<keyword evidence="3" id="KW-1185">Reference proteome</keyword>
<feature type="compositionally biased region" description="Basic residues" evidence="1">
    <location>
        <begin position="151"/>
        <end position="160"/>
    </location>
</feature>
<dbReference type="OrthoDB" id="2134184at2759"/>
<sequence length="281" mass="32483">MPTPHHIVQLTRLEDLCKEWSTIHSQYCNLFSSLVNILTQRQATSNLLNSSNSTIFRVTTNTTIVISNILDQIFQPQTLTRVIYKQSREIEEILSKIHKIFEEFETIVKSMRKILLQNDKLISGPLTDLNLSSTYKTSTSNLTSKQQPSNKKNKHSKSKQSFKVTNINNNSSREQKMDDVIDISISLSNLFITRIVDMYEKELTYKRNLIFGGVLIIDHSDYENTEINNFEGTAIKAGIDGVKLVAEKWAAQPYLDFEIEEEMVDRVKIWKKIKEFEKLSK</sequence>
<dbReference type="AlphaFoldDB" id="A0A8H3X4G7"/>
<protein>
    <submittedName>
        <fullName evidence="2">Uncharacterized protein</fullName>
    </submittedName>
</protein>
<evidence type="ECO:0000313" key="2">
    <source>
        <dbReference type="EMBL" id="KAF0406864.1"/>
    </source>
</evidence>
<dbReference type="Pfam" id="PF15011">
    <property type="entry name" value="CA109-like"/>
    <property type="match status" value="1"/>
</dbReference>
<organism evidence="2 3">
    <name type="scientific">Gigaspora margarita</name>
    <dbReference type="NCBI Taxonomy" id="4874"/>
    <lineage>
        <taxon>Eukaryota</taxon>
        <taxon>Fungi</taxon>
        <taxon>Fungi incertae sedis</taxon>
        <taxon>Mucoromycota</taxon>
        <taxon>Glomeromycotina</taxon>
        <taxon>Glomeromycetes</taxon>
        <taxon>Diversisporales</taxon>
        <taxon>Gigasporaceae</taxon>
        <taxon>Gigaspora</taxon>
    </lineage>
</organism>
<reference evidence="2 3" key="1">
    <citation type="journal article" date="2019" name="Environ. Microbiol.">
        <title>At the nexus of three kingdoms: the genome of the mycorrhizal fungus Gigaspora margarita provides insights into plant, endobacterial and fungal interactions.</title>
        <authorList>
            <person name="Venice F."/>
            <person name="Ghignone S."/>
            <person name="Salvioli di Fossalunga A."/>
            <person name="Amselem J."/>
            <person name="Novero M."/>
            <person name="Xianan X."/>
            <person name="Sedzielewska Toro K."/>
            <person name="Morin E."/>
            <person name="Lipzen A."/>
            <person name="Grigoriev I.V."/>
            <person name="Henrissat B."/>
            <person name="Martin F.M."/>
            <person name="Bonfante P."/>
        </authorList>
    </citation>
    <scope>NUCLEOTIDE SEQUENCE [LARGE SCALE GENOMIC DNA]</scope>
    <source>
        <strain evidence="2 3">BEG34</strain>
    </source>
</reference>
<dbReference type="Proteomes" id="UP000439903">
    <property type="component" value="Unassembled WGS sequence"/>
</dbReference>
<comment type="caution">
    <text evidence="2">The sequence shown here is derived from an EMBL/GenBank/DDBJ whole genome shotgun (WGS) entry which is preliminary data.</text>
</comment>
<dbReference type="EMBL" id="WTPW01001933">
    <property type="protein sequence ID" value="KAF0406864.1"/>
    <property type="molecule type" value="Genomic_DNA"/>
</dbReference>
<dbReference type="InterPro" id="IPR029159">
    <property type="entry name" value="CA109-like"/>
</dbReference>
<feature type="region of interest" description="Disordered" evidence="1">
    <location>
        <begin position="139"/>
        <end position="168"/>
    </location>
</feature>
<evidence type="ECO:0000256" key="1">
    <source>
        <dbReference type="SAM" id="MobiDB-lite"/>
    </source>
</evidence>
<accession>A0A8H3X4G7</accession>
<evidence type="ECO:0000313" key="3">
    <source>
        <dbReference type="Proteomes" id="UP000439903"/>
    </source>
</evidence>
<gene>
    <name evidence="2" type="ORF">F8M41_008811</name>
</gene>
<proteinExistence type="predicted"/>
<name>A0A8H3X4G7_GIGMA</name>